<feature type="chain" id="PRO_5001556785" description="Beta-hexosaminidase" evidence="9">
    <location>
        <begin position="22"/>
        <end position="606"/>
    </location>
</feature>
<dbReference type="OrthoDB" id="428480at2759"/>
<dbReference type="Gene3D" id="3.30.379.10">
    <property type="entry name" value="Chitobiase/beta-hexosaminidase domain 2-like"/>
    <property type="match status" value="1"/>
</dbReference>
<dbReference type="AlphaFoldDB" id="A0A034VMN1"/>
<dbReference type="InterPro" id="IPR029018">
    <property type="entry name" value="Hex-like_dom2"/>
</dbReference>
<dbReference type="InterPro" id="IPR017853">
    <property type="entry name" value="GH"/>
</dbReference>
<sequence>MKVLAPLLVVLALSVQRSCSAGDDLIYGYECQQSRCVKVELDAQNFQKAISLPVCRLFCGDGMPGTIWPRPSGLVNFDNYMLTVDPDNIQFILPTLSKQAHLWAASKERFMQMLYAGVPNKNILKKGGRPLIVTVELQSTLDDVVPKLTLDTDESYTLQISASNNSAATATITASNYFGARHGLETLSQVLIYDDIRRELQILARADIDDRPAFKWRGLLLDTSRNFFSVKSIKRTLDAMAVVKLNTFHWHITDSHSFPLEVKSQPELYKLGAYSPRKVYSHEDIADIVEYGRVRGIRVMPEFDAPAHVGEGWQHKDMIACFNAQPWKNYCVEPPCGQFDPTVEDLYPILEDIYREMFELFDPDVFHMGGDEVSVDCWNSSKRIQDWMLQKGWGLKESDFIRLWGHFQTEALNRVDTVAHSQQPSITLWTSRLTDVPYIDDYLDKERYNIQIWTTGGDSKIKDILKRGYRIIISNYDALYFDCGGPGWVQGGNNWCSPYIGWQKVYDNDLDNIAGDYKSQVLGAEAAIWSEQIDEHTLDSRFWPRASALAERLWSNPKQSWRSAEARMLYHRQRLSELDIGAESMQPEWCLQNENQCPIDAYDRKF</sequence>
<dbReference type="PRINTS" id="PR00738">
    <property type="entry name" value="GLHYDRLASE20"/>
</dbReference>
<dbReference type="InterPro" id="IPR025705">
    <property type="entry name" value="Beta_hexosaminidase_sua/sub"/>
</dbReference>
<comment type="similarity">
    <text evidence="2 7">Belongs to the glycosyl hydrolase 20 family.</text>
</comment>
<dbReference type="Pfam" id="PF00728">
    <property type="entry name" value="Glyco_hydro_20"/>
    <property type="match status" value="1"/>
</dbReference>
<keyword evidence="6 7" id="KW-0326">Glycosidase</keyword>
<organism evidence="12">
    <name type="scientific">Bactrocera dorsalis</name>
    <name type="common">Oriental fruit fly</name>
    <name type="synonym">Dacus dorsalis</name>
    <dbReference type="NCBI Taxonomy" id="27457"/>
    <lineage>
        <taxon>Eukaryota</taxon>
        <taxon>Metazoa</taxon>
        <taxon>Ecdysozoa</taxon>
        <taxon>Arthropoda</taxon>
        <taxon>Hexapoda</taxon>
        <taxon>Insecta</taxon>
        <taxon>Pterygota</taxon>
        <taxon>Neoptera</taxon>
        <taxon>Endopterygota</taxon>
        <taxon>Diptera</taxon>
        <taxon>Brachycera</taxon>
        <taxon>Muscomorpha</taxon>
        <taxon>Tephritoidea</taxon>
        <taxon>Tephritidae</taxon>
        <taxon>Bactrocera</taxon>
        <taxon>Bactrocera</taxon>
    </lineage>
</organism>
<dbReference type="EC" id="3.2.1.52" evidence="7"/>
<dbReference type="EMBL" id="GAKP01014361">
    <property type="protein sequence ID" value="JAC44591.1"/>
    <property type="molecule type" value="Transcribed_RNA"/>
</dbReference>
<evidence type="ECO:0000256" key="1">
    <source>
        <dbReference type="ARBA" id="ARBA00001231"/>
    </source>
</evidence>
<protein>
    <recommendedName>
        <fullName evidence="7">Beta-hexosaminidase</fullName>
        <ecNumber evidence="7">3.2.1.52</ecNumber>
    </recommendedName>
</protein>
<evidence type="ECO:0000256" key="6">
    <source>
        <dbReference type="ARBA" id="ARBA00023295"/>
    </source>
</evidence>
<evidence type="ECO:0000256" key="2">
    <source>
        <dbReference type="ARBA" id="ARBA00006285"/>
    </source>
</evidence>
<evidence type="ECO:0000256" key="9">
    <source>
        <dbReference type="SAM" id="SignalP"/>
    </source>
</evidence>
<dbReference type="Gene3D" id="3.20.20.80">
    <property type="entry name" value="Glycosidases"/>
    <property type="match status" value="1"/>
</dbReference>
<feature type="domain" description="Glycoside hydrolase family 20 catalytic" evidence="10">
    <location>
        <begin position="214"/>
        <end position="556"/>
    </location>
</feature>
<dbReference type="GO" id="GO:0016231">
    <property type="term" value="F:beta-N-acetylglucosaminidase activity"/>
    <property type="evidence" value="ECO:0007669"/>
    <property type="project" value="TreeGrafter"/>
</dbReference>
<dbReference type="SUPFAM" id="SSF51445">
    <property type="entry name" value="(Trans)glycosidases"/>
    <property type="match status" value="1"/>
</dbReference>
<dbReference type="GO" id="GO:0030203">
    <property type="term" value="P:glycosaminoglycan metabolic process"/>
    <property type="evidence" value="ECO:0007669"/>
    <property type="project" value="TreeGrafter"/>
</dbReference>
<name>A0A034VMN1_BACDO</name>
<dbReference type="GO" id="GO:0005886">
    <property type="term" value="C:plasma membrane"/>
    <property type="evidence" value="ECO:0007669"/>
    <property type="project" value="TreeGrafter"/>
</dbReference>
<gene>
    <name evidence="12" type="primary">HEXC</name>
</gene>
<reference evidence="12" key="1">
    <citation type="journal article" date="2014" name="BMC Genomics">
        <title>Characterizing the developmental transcriptome of the oriental fruit fly, Bactrocera dorsalis (Diptera: Tephritidae) through comparative genomic analysis with Drosophila melanogaster utilizing modENCODE datasets.</title>
        <authorList>
            <person name="Geib S.M."/>
            <person name="Calla B."/>
            <person name="Hall B."/>
            <person name="Hou S."/>
            <person name="Manoukis N.C."/>
        </authorList>
    </citation>
    <scope>NUCLEOTIDE SEQUENCE</scope>
    <source>
        <strain evidence="12">Punador</strain>
    </source>
</reference>
<accession>A0A034VMN1</accession>
<keyword evidence="4 7" id="KW-0378">Hydrolase</keyword>
<dbReference type="SUPFAM" id="SSF55545">
    <property type="entry name" value="beta-N-acetylhexosaminidase-like domain"/>
    <property type="match status" value="1"/>
</dbReference>
<evidence type="ECO:0000259" key="10">
    <source>
        <dbReference type="Pfam" id="PF00728"/>
    </source>
</evidence>
<dbReference type="Pfam" id="PF14845">
    <property type="entry name" value="Glycohydro_20b2"/>
    <property type="match status" value="1"/>
</dbReference>
<feature type="domain" description="Beta-hexosaminidase eukaryotic type N-terminal" evidence="11">
    <location>
        <begin position="67"/>
        <end position="189"/>
    </location>
</feature>
<dbReference type="InterPro" id="IPR029019">
    <property type="entry name" value="HEX_eukaryotic_N"/>
</dbReference>
<dbReference type="CDD" id="cd06562">
    <property type="entry name" value="GH20_HexA_HexB-like"/>
    <property type="match status" value="1"/>
</dbReference>
<evidence type="ECO:0000256" key="8">
    <source>
        <dbReference type="PIRSR" id="PIRSR001093-1"/>
    </source>
</evidence>
<dbReference type="PANTHER" id="PTHR22600">
    <property type="entry name" value="BETA-HEXOSAMINIDASE"/>
    <property type="match status" value="1"/>
</dbReference>
<dbReference type="GO" id="GO:0005975">
    <property type="term" value="P:carbohydrate metabolic process"/>
    <property type="evidence" value="ECO:0007669"/>
    <property type="project" value="InterPro"/>
</dbReference>
<keyword evidence="5" id="KW-0325">Glycoprotein</keyword>
<proteinExistence type="inferred from homology"/>
<dbReference type="PANTHER" id="PTHR22600:SF26">
    <property type="entry name" value="BETA-N-ACETYLHEXOSAMINIDASE"/>
    <property type="match status" value="1"/>
</dbReference>
<evidence type="ECO:0000256" key="4">
    <source>
        <dbReference type="ARBA" id="ARBA00022801"/>
    </source>
</evidence>
<evidence type="ECO:0000313" key="12">
    <source>
        <dbReference type="EMBL" id="JAC44591.1"/>
    </source>
</evidence>
<dbReference type="PIRSF" id="PIRSF001093">
    <property type="entry name" value="B-hxosamndse_ab_euk"/>
    <property type="match status" value="1"/>
</dbReference>
<dbReference type="InterPro" id="IPR015883">
    <property type="entry name" value="Glyco_hydro_20_cat"/>
</dbReference>
<evidence type="ECO:0000259" key="11">
    <source>
        <dbReference type="Pfam" id="PF14845"/>
    </source>
</evidence>
<dbReference type="FunFam" id="3.20.20.80:FF:000063">
    <property type="entry name" value="Beta-hexosaminidase"/>
    <property type="match status" value="1"/>
</dbReference>
<keyword evidence="3 9" id="KW-0732">Signal</keyword>
<feature type="signal peptide" evidence="9">
    <location>
        <begin position="1"/>
        <end position="21"/>
    </location>
</feature>
<evidence type="ECO:0000256" key="5">
    <source>
        <dbReference type="ARBA" id="ARBA00023180"/>
    </source>
</evidence>
<feature type="active site" description="Proton donor" evidence="8">
    <location>
        <position position="372"/>
    </location>
</feature>
<comment type="catalytic activity">
    <reaction evidence="1 7">
        <text>Hydrolysis of terminal non-reducing N-acetyl-D-hexosamine residues in N-acetyl-beta-D-hexosaminides.</text>
        <dbReference type="EC" id="3.2.1.52"/>
    </reaction>
</comment>
<evidence type="ECO:0000256" key="7">
    <source>
        <dbReference type="PIRNR" id="PIRNR001093"/>
    </source>
</evidence>
<evidence type="ECO:0000256" key="3">
    <source>
        <dbReference type="ARBA" id="ARBA00022729"/>
    </source>
</evidence>